<protein>
    <submittedName>
        <fullName evidence="2">Uncharacterized protein</fullName>
    </submittedName>
</protein>
<dbReference type="RefSeq" id="WP_008799053.1">
    <property type="nucleotide sequence ID" value="NC_021281.1"/>
</dbReference>
<evidence type="ECO:0000313" key="2">
    <source>
        <dbReference type="EMBL" id="AGM24022.1"/>
    </source>
</evidence>
<sequence length="196" mass="23449">MKVELAVFTILFLLQGFLYFRIKNTMKKRVLFIEVYENFIKLYCRYIELCYNEKILKKSKVNYFLKEKFKTLNILEKCTSFKDIVSVTNHKKKILNESEIEKLILEIDNSSDEIKELFNDLLTVDIKLFKSIRVKFKNGVLISGNIYFYIFKIKFILKVLLEILNDRKRKEDMRKAKEETAIRLYNRKNPIGICGA</sequence>
<proteinExistence type="predicted"/>
<keyword evidence="1" id="KW-0472">Membrane</keyword>
<evidence type="ECO:0000256" key="1">
    <source>
        <dbReference type="SAM" id="Phobius"/>
    </source>
</evidence>
<dbReference type="AlphaFoldDB" id="R9RDM4"/>
<keyword evidence="1" id="KW-1133">Transmembrane helix</keyword>
<accession>R9RDM4</accession>
<name>R9RDM4_9FUSO</name>
<gene>
    <name evidence="2" type="ORF">HMPREF0409_00156</name>
</gene>
<dbReference type="EMBL" id="CP003723">
    <property type="protein sequence ID" value="AGM24022.1"/>
    <property type="molecule type" value="Genomic_DNA"/>
</dbReference>
<feature type="transmembrane region" description="Helical" evidence="1">
    <location>
        <begin position="6"/>
        <end position="22"/>
    </location>
</feature>
<evidence type="ECO:0000313" key="3">
    <source>
        <dbReference type="Proteomes" id="UP000014361"/>
    </source>
</evidence>
<reference evidence="2 3" key="1">
    <citation type="submission" date="2012-07" db="EMBL/GenBank/DDBJ databases">
        <title>The Genome Sequence of Fusobacterium sp. 4_8.</title>
        <authorList>
            <consortium name="The Broad Institute Genome Sequencing Platform"/>
            <person name="Earl A."/>
            <person name="Ward D."/>
            <person name="Feldgarden M."/>
            <person name="Gevers D."/>
            <person name="Sibley C.D."/>
            <person name="White A.P."/>
            <person name="Crowley S."/>
            <person name="Surette M."/>
            <person name="Strauss J.C."/>
            <person name="Ambrose C.E."/>
            <person name="Allen-Vercoe E."/>
            <person name="Walker B."/>
            <person name="Young S.K."/>
            <person name="Zeng Q."/>
            <person name="Gargeya S."/>
            <person name="Fitzgerald M."/>
            <person name="Haas B."/>
            <person name="Abouelleil A."/>
            <person name="Alvarado L."/>
            <person name="Arachchi H.M."/>
            <person name="Berlin A.M."/>
            <person name="Chapman S.B."/>
            <person name="Goldberg J."/>
            <person name="Griggs A."/>
            <person name="Gujja S."/>
            <person name="Hansen M."/>
            <person name="Howarth C."/>
            <person name="Imamovic A."/>
            <person name="Larimer J."/>
            <person name="McCowen C."/>
            <person name="Montmayeur A."/>
            <person name="Murphy C."/>
            <person name="Neiman D."/>
            <person name="Pearson M."/>
            <person name="Priest M."/>
            <person name="Roberts A."/>
            <person name="Saif S."/>
            <person name="Shea T."/>
            <person name="Sisk P."/>
            <person name="Sykes S."/>
            <person name="Wortman J."/>
            <person name="Nusbaum C."/>
            <person name="Birren B."/>
        </authorList>
    </citation>
    <scope>NUCLEOTIDE SEQUENCE [LARGE SCALE GENOMIC DNA]</scope>
    <source>
        <strain evidence="2 3">4_8</strain>
    </source>
</reference>
<dbReference type="HOGENOM" id="CLU_1388470_0_0_0"/>
<dbReference type="Proteomes" id="UP000014361">
    <property type="component" value="Chromosome"/>
</dbReference>
<dbReference type="KEGG" id="fus:HMPREF0409_00156"/>
<organism evidence="2 3">
    <name type="scientific">Fusobacterium animalis 4_8</name>
    <dbReference type="NCBI Taxonomy" id="469607"/>
    <lineage>
        <taxon>Bacteria</taxon>
        <taxon>Fusobacteriati</taxon>
        <taxon>Fusobacteriota</taxon>
        <taxon>Fusobacteriia</taxon>
        <taxon>Fusobacteriales</taxon>
        <taxon>Fusobacteriaceae</taxon>
        <taxon>Fusobacterium</taxon>
    </lineage>
</organism>
<keyword evidence="1" id="KW-0812">Transmembrane</keyword>
<dbReference type="PATRIC" id="fig|469607.3.peg.1579"/>